<organism evidence="1 2">
    <name type="scientific">Panagrolaimus sp. ES5</name>
    <dbReference type="NCBI Taxonomy" id="591445"/>
    <lineage>
        <taxon>Eukaryota</taxon>
        <taxon>Metazoa</taxon>
        <taxon>Ecdysozoa</taxon>
        <taxon>Nematoda</taxon>
        <taxon>Chromadorea</taxon>
        <taxon>Rhabditida</taxon>
        <taxon>Tylenchina</taxon>
        <taxon>Panagrolaimomorpha</taxon>
        <taxon>Panagrolaimoidea</taxon>
        <taxon>Panagrolaimidae</taxon>
        <taxon>Panagrolaimus</taxon>
    </lineage>
</organism>
<proteinExistence type="predicted"/>
<evidence type="ECO:0000313" key="2">
    <source>
        <dbReference type="WBParaSite" id="ES5_v2.g22911.t1"/>
    </source>
</evidence>
<accession>A0AC34G038</accession>
<reference evidence="2" key="1">
    <citation type="submission" date="2022-11" db="UniProtKB">
        <authorList>
            <consortium name="WormBaseParasite"/>
        </authorList>
    </citation>
    <scope>IDENTIFICATION</scope>
</reference>
<protein>
    <submittedName>
        <fullName evidence="2">Uncharacterized protein</fullName>
    </submittedName>
</protein>
<dbReference type="WBParaSite" id="ES5_v2.g22911.t1">
    <property type="protein sequence ID" value="ES5_v2.g22911.t1"/>
    <property type="gene ID" value="ES5_v2.g22911"/>
</dbReference>
<sequence>MVYEKRTSDPNDGEKPEDKLEKDTSSNDSDGVEKEPDKGNNSNDGVQIGGDNNDEVNNVSIDVDVKVKALFT</sequence>
<evidence type="ECO:0000313" key="1">
    <source>
        <dbReference type="Proteomes" id="UP000887579"/>
    </source>
</evidence>
<name>A0AC34G038_9BILA</name>
<dbReference type="Proteomes" id="UP000887579">
    <property type="component" value="Unplaced"/>
</dbReference>